<evidence type="ECO:0000256" key="1">
    <source>
        <dbReference type="SAM" id="Phobius"/>
    </source>
</evidence>
<dbReference type="RefSeq" id="WP_215582617.1">
    <property type="nucleotide sequence ID" value="NZ_CP073754.1"/>
</dbReference>
<evidence type="ECO:0000313" key="2">
    <source>
        <dbReference type="EMBL" id="QWF71055.1"/>
    </source>
</evidence>
<dbReference type="EMBL" id="CP073754">
    <property type="protein sequence ID" value="QWF71055.1"/>
    <property type="molecule type" value="Genomic_DNA"/>
</dbReference>
<gene>
    <name evidence="2" type="ORF">KEF85_00705</name>
</gene>
<sequence>MNKSSHCYKDILVSFLVISGVLSFMSGEFIISTALFCASSLFSTINLGGDAIPS</sequence>
<reference evidence="2" key="1">
    <citation type="submission" date="2021-04" db="EMBL/GenBank/DDBJ databases">
        <title>Draft genome sequence data of methanotrophic Methylovulum sp. strain S1L and Methylomonas sp. strain S2AM isolated from boreal lake water columns.</title>
        <authorList>
            <person name="Rissanen A.J."/>
            <person name="Mangayil R."/>
            <person name="Svenning M.M."/>
            <person name="Khanongnuch R."/>
        </authorList>
    </citation>
    <scope>NUCLEOTIDE SEQUENCE</scope>
    <source>
        <strain evidence="2">S2AM</strain>
    </source>
</reference>
<organism evidence="2 3">
    <name type="scientific">Methylomonas paludis</name>
    <dbReference type="NCBI Taxonomy" id="1173101"/>
    <lineage>
        <taxon>Bacteria</taxon>
        <taxon>Pseudomonadati</taxon>
        <taxon>Pseudomonadota</taxon>
        <taxon>Gammaproteobacteria</taxon>
        <taxon>Methylococcales</taxon>
        <taxon>Methylococcaceae</taxon>
        <taxon>Methylomonas</taxon>
    </lineage>
</organism>
<proteinExistence type="predicted"/>
<dbReference type="KEGG" id="mpad:KEF85_00705"/>
<feature type="transmembrane region" description="Helical" evidence="1">
    <location>
        <begin position="12"/>
        <end position="36"/>
    </location>
</feature>
<keyword evidence="1" id="KW-0472">Membrane</keyword>
<dbReference type="AlphaFoldDB" id="A0A975MNU8"/>
<evidence type="ECO:0000313" key="3">
    <source>
        <dbReference type="Proteomes" id="UP000676649"/>
    </source>
</evidence>
<name>A0A975MNU8_9GAMM</name>
<accession>A0A975MNU8</accession>
<keyword evidence="1" id="KW-1133">Transmembrane helix</keyword>
<dbReference type="Proteomes" id="UP000676649">
    <property type="component" value="Chromosome"/>
</dbReference>
<protein>
    <submittedName>
        <fullName evidence="2">Uncharacterized protein</fullName>
    </submittedName>
</protein>
<keyword evidence="1" id="KW-0812">Transmembrane</keyword>
<keyword evidence="3" id="KW-1185">Reference proteome</keyword>